<proteinExistence type="predicted"/>
<dbReference type="Gene3D" id="3.30.420.10">
    <property type="entry name" value="Ribonuclease H-like superfamily/Ribonuclease H"/>
    <property type="match status" value="1"/>
</dbReference>
<name>A0A0A1XCF4_ZEUCU</name>
<accession>A0A0A1XCF4</accession>
<dbReference type="SUPFAM" id="SSF53098">
    <property type="entry name" value="Ribonuclease H-like"/>
    <property type="match status" value="1"/>
</dbReference>
<reference evidence="1" key="1">
    <citation type="submission" date="2014-11" db="EMBL/GenBank/DDBJ databases">
        <authorList>
            <person name="Geib S."/>
        </authorList>
    </citation>
    <scope>NUCLEOTIDE SEQUENCE</scope>
</reference>
<protein>
    <submittedName>
        <fullName evidence="1">Gag-Pol polyprotein</fullName>
    </submittedName>
</protein>
<dbReference type="AlphaFoldDB" id="A0A0A1XCF4"/>
<gene>
    <name evidence="1" type="primary">gag-pol_1</name>
    <name evidence="1" type="ORF">g.36842</name>
</gene>
<reference evidence="1" key="2">
    <citation type="journal article" date="2015" name="Gigascience">
        <title>Reconstructing a comprehensive transcriptome assembly of a white-pupal translocated strain of the pest fruit fly Bactrocera cucurbitae.</title>
        <authorList>
            <person name="Sim S.B."/>
            <person name="Calla B."/>
            <person name="Hall B."/>
            <person name="DeRego T."/>
            <person name="Geib S.M."/>
        </authorList>
    </citation>
    <scope>NUCLEOTIDE SEQUENCE</scope>
</reference>
<organism evidence="1">
    <name type="scientific">Zeugodacus cucurbitae</name>
    <name type="common">Melon fruit fly</name>
    <name type="synonym">Bactrocera cucurbitae</name>
    <dbReference type="NCBI Taxonomy" id="28588"/>
    <lineage>
        <taxon>Eukaryota</taxon>
        <taxon>Metazoa</taxon>
        <taxon>Ecdysozoa</taxon>
        <taxon>Arthropoda</taxon>
        <taxon>Hexapoda</taxon>
        <taxon>Insecta</taxon>
        <taxon>Pterygota</taxon>
        <taxon>Neoptera</taxon>
        <taxon>Endopterygota</taxon>
        <taxon>Diptera</taxon>
        <taxon>Brachycera</taxon>
        <taxon>Muscomorpha</taxon>
        <taxon>Tephritoidea</taxon>
        <taxon>Tephritidae</taxon>
        <taxon>Zeugodacus</taxon>
        <taxon>Zeugodacus</taxon>
    </lineage>
</organism>
<dbReference type="EMBL" id="GBXI01006149">
    <property type="protein sequence ID" value="JAD08143.1"/>
    <property type="molecule type" value="Transcribed_RNA"/>
</dbReference>
<dbReference type="InterPro" id="IPR036397">
    <property type="entry name" value="RNaseH_sf"/>
</dbReference>
<dbReference type="GO" id="GO:0003676">
    <property type="term" value="F:nucleic acid binding"/>
    <property type="evidence" value="ECO:0007669"/>
    <property type="project" value="InterPro"/>
</dbReference>
<dbReference type="InterPro" id="IPR012337">
    <property type="entry name" value="RNaseH-like_sf"/>
</dbReference>
<evidence type="ECO:0000313" key="1">
    <source>
        <dbReference type="EMBL" id="JAD08143.1"/>
    </source>
</evidence>
<sequence length="242" mass="27551">MIGSLLLQTDLKVIPLPRLSSYCSIFTAETKAELFASNSGNKTIICSDSKSAIDAIFNQLNDCPMITKIRNLINKCNKRIIIIMWVPGHVGIKGNEWPTYVQKQQAKNHYTRRAYFTTKDIKQYVKQHTYCFQNDWISYNHHDKLANPLGKTPHYSNNNTCKNIKTFVRIKIGHKLATRGHLLNGTNKPKCPLCGSGDFTINHILDRCSPLQQPRVLIFGNTKPSDLLNCTDDNNVNLFEKL</sequence>